<proteinExistence type="predicted"/>
<protein>
    <submittedName>
        <fullName evidence="3">Uncharacterized protein</fullName>
    </submittedName>
</protein>
<keyword evidence="1" id="KW-0472">Membrane</keyword>
<reference evidence="2 4" key="1">
    <citation type="journal article" date="2017" name="Nature">
        <title>The sunflower genome provides insights into oil metabolism, flowering and Asterid evolution.</title>
        <authorList>
            <person name="Badouin H."/>
            <person name="Gouzy J."/>
            <person name="Grassa C.J."/>
            <person name="Murat F."/>
            <person name="Staton S.E."/>
            <person name="Cottret L."/>
            <person name="Lelandais-Briere C."/>
            <person name="Owens G.L."/>
            <person name="Carrere S."/>
            <person name="Mayjonade B."/>
            <person name="Legrand L."/>
            <person name="Gill N."/>
            <person name="Kane N.C."/>
            <person name="Bowers J.E."/>
            <person name="Hubner S."/>
            <person name="Bellec A."/>
            <person name="Berard A."/>
            <person name="Berges H."/>
            <person name="Blanchet N."/>
            <person name="Boniface M.C."/>
            <person name="Brunel D."/>
            <person name="Catrice O."/>
            <person name="Chaidir N."/>
            <person name="Claudel C."/>
            <person name="Donnadieu C."/>
            <person name="Faraut T."/>
            <person name="Fievet G."/>
            <person name="Helmstetter N."/>
            <person name="King M."/>
            <person name="Knapp S.J."/>
            <person name="Lai Z."/>
            <person name="Le Paslier M.C."/>
            <person name="Lippi Y."/>
            <person name="Lorenzon L."/>
            <person name="Mandel J.R."/>
            <person name="Marage G."/>
            <person name="Marchand G."/>
            <person name="Marquand E."/>
            <person name="Bret-Mestries E."/>
            <person name="Morien E."/>
            <person name="Nambeesan S."/>
            <person name="Nguyen T."/>
            <person name="Pegot-Espagnet P."/>
            <person name="Pouilly N."/>
            <person name="Raftis F."/>
            <person name="Sallet E."/>
            <person name="Schiex T."/>
            <person name="Thomas J."/>
            <person name="Vandecasteele C."/>
            <person name="Vares D."/>
            <person name="Vear F."/>
            <person name="Vautrin S."/>
            <person name="Crespi M."/>
            <person name="Mangin B."/>
            <person name="Burke J.M."/>
            <person name="Salse J."/>
            <person name="Munos S."/>
            <person name="Vincourt P."/>
            <person name="Rieseberg L.H."/>
            <person name="Langlade N.B."/>
        </authorList>
    </citation>
    <scope>NUCLEOTIDE SEQUENCE [LARGE SCALE GENOMIC DNA]</scope>
    <source>
        <strain evidence="4">cv. SF193</strain>
        <tissue evidence="2">Leaves</tissue>
    </source>
</reference>
<dbReference type="Gramene" id="mRNA:HanXRQr2_Chr04g0158071">
    <property type="protein sequence ID" value="mRNA:HanXRQr2_Chr04g0158071"/>
    <property type="gene ID" value="HanXRQr2_Chr04g0158071"/>
</dbReference>
<evidence type="ECO:0000313" key="2">
    <source>
        <dbReference type="EMBL" id="KAF5809517.1"/>
    </source>
</evidence>
<dbReference type="EMBL" id="MNCJ02000319">
    <property type="protein sequence ID" value="KAF5809517.1"/>
    <property type="molecule type" value="Genomic_DNA"/>
</dbReference>
<name>A0A251TBR2_HELAN</name>
<keyword evidence="1" id="KW-1133">Transmembrane helix</keyword>
<dbReference type="EMBL" id="CM007900">
    <property type="protein sequence ID" value="OTG08580.1"/>
    <property type="molecule type" value="Genomic_DNA"/>
</dbReference>
<evidence type="ECO:0000313" key="3">
    <source>
        <dbReference type="EMBL" id="OTG08580.1"/>
    </source>
</evidence>
<dbReference type="AlphaFoldDB" id="A0A251TBR2"/>
<keyword evidence="1" id="KW-0812">Transmembrane</keyword>
<gene>
    <name evidence="3" type="ORF">HannXRQ_Chr11g0343311</name>
    <name evidence="2" type="ORF">HanXRQr2_Chr04g0158071</name>
</gene>
<dbReference type="Proteomes" id="UP000215914">
    <property type="component" value="Chromosome 11"/>
</dbReference>
<reference evidence="2" key="3">
    <citation type="submission" date="2020-06" db="EMBL/GenBank/DDBJ databases">
        <title>Helianthus annuus Genome sequencing and assembly Release 2.</title>
        <authorList>
            <person name="Gouzy J."/>
            <person name="Langlade N."/>
            <person name="Munos S."/>
        </authorList>
    </citation>
    <scope>NUCLEOTIDE SEQUENCE</scope>
    <source>
        <tissue evidence="2">Leaves</tissue>
    </source>
</reference>
<sequence length="62" mass="6826">MDFDKGCLCFGSLMMVVNHDRGFGNKQAVFGDNSSLAPASVCIGMFFITHIYMYLSNSHSVL</sequence>
<evidence type="ECO:0000256" key="1">
    <source>
        <dbReference type="SAM" id="Phobius"/>
    </source>
</evidence>
<keyword evidence="4" id="KW-1185">Reference proteome</keyword>
<reference evidence="3" key="2">
    <citation type="submission" date="2017-02" db="EMBL/GenBank/DDBJ databases">
        <title>Sunflower complete genome.</title>
        <authorList>
            <person name="Langlade N."/>
            <person name="Munos S."/>
        </authorList>
    </citation>
    <scope>NUCLEOTIDE SEQUENCE [LARGE SCALE GENOMIC DNA]</scope>
    <source>
        <tissue evidence="3">Leaves</tissue>
    </source>
</reference>
<feature type="transmembrane region" description="Helical" evidence="1">
    <location>
        <begin position="36"/>
        <end position="55"/>
    </location>
</feature>
<evidence type="ECO:0000313" key="4">
    <source>
        <dbReference type="Proteomes" id="UP000215914"/>
    </source>
</evidence>
<accession>A0A251TBR2</accession>
<dbReference type="InParanoid" id="A0A251TBR2"/>
<organism evidence="3 4">
    <name type="scientific">Helianthus annuus</name>
    <name type="common">Common sunflower</name>
    <dbReference type="NCBI Taxonomy" id="4232"/>
    <lineage>
        <taxon>Eukaryota</taxon>
        <taxon>Viridiplantae</taxon>
        <taxon>Streptophyta</taxon>
        <taxon>Embryophyta</taxon>
        <taxon>Tracheophyta</taxon>
        <taxon>Spermatophyta</taxon>
        <taxon>Magnoliopsida</taxon>
        <taxon>eudicotyledons</taxon>
        <taxon>Gunneridae</taxon>
        <taxon>Pentapetalae</taxon>
        <taxon>asterids</taxon>
        <taxon>campanulids</taxon>
        <taxon>Asterales</taxon>
        <taxon>Asteraceae</taxon>
        <taxon>Asteroideae</taxon>
        <taxon>Heliantheae alliance</taxon>
        <taxon>Heliantheae</taxon>
        <taxon>Helianthus</taxon>
    </lineage>
</organism>